<keyword evidence="2" id="KW-1185">Reference proteome</keyword>
<reference evidence="1 2" key="1">
    <citation type="submission" date="2020-08" db="EMBL/GenBank/DDBJ databases">
        <title>The Agave Microbiome: Exploring the role of microbial communities in plant adaptations to desert environments.</title>
        <authorList>
            <person name="Partida-Martinez L.P."/>
        </authorList>
    </citation>
    <scope>NUCLEOTIDE SEQUENCE [LARGE SCALE GENOMIC DNA]</scope>
    <source>
        <strain evidence="1 2">AT2.18</strain>
    </source>
</reference>
<organism evidence="1 2">
    <name type="scientific">Mycolicibacterium iranicum</name>
    <name type="common">Mycobacterium iranicum</name>
    <dbReference type="NCBI Taxonomy" id="912594"/>
    <lineage>
        <taxon>Bacteria</taxon>
        <taxon>Bacillati</taxon>
        <taxon>Actinomycetota</taxon>
        <taxon>Actinomycetes</taxon>
        <taxon>Mycobacteriales</taxon>
        <taxon>Mycobacteriaceae</taxon>
        <taxon>Mycolicibacterium</taxon>
    </lineage>
</organism>
<sequence>MTVERPATPVERALLLHLGYEVPATLHTRVQWLSDGVRRRTWPQIPATTEGLAP</sequence>
<name>A0A839Q471_MYCIR</name>
<dbReference type="EMBL" id="JACHVU010000003">
    <property type="protein sequence ID" value="MBB2990253.1"/>
    <property type="molecule type" value="Genomic_DNA"/>
</dbReference>
<evidence type="ECO:0000313" key="2">
    <source>
        <dbReference type="Proteomes" id="UP000550501"/>
    </source>
</evidence>
<gene>
    <name evidence="1" type="ORF">FHR72_001721</name>
</gene>
<dbReference type="RefSeq" id="WP_183467508.1">
    <property type="nucleotide sequence ID" value="NZ_JACHVU010000003.1"/>
</dbReference>
<dbReference type="AlphaFoldDB" id="A0A839Q471"/>
<comment type="caution">
    <text evidence="1">The sequence shown here is derived from an EMBL/GenBank/DDBJ whole genome shotgun (WGS) entry which is preliminary data.</text>
</comment>
<evidence type="ECO:0000313" key="1">
    <source>
        <dbReference type="EMBL" id="MBB2990253.1"/>
    </source>
</evidence>
<dbReference type="Proteomes" id="UP000550501">
    <property type="component" value="Unassembled WGS sequence"/>
</dbReference>
<proteinExistence type="predicted"/>
<protein>
    <submittedName>
        <fullName evidence="1">Uncharacterized protein</fullName>
    </submittedName>
</protein>
<accession>A0A839Q471</accession>